<reference evidence="3 4" key="1">
    <citation type="submission" date="2023-09" db="EMBL/GenBank/DDBJ databases">
        <authorList>
            <person name="Wang M."/>
        </authorList>
    </citation>
    <scope>NUCLEOTIDE SEQUENCE [LARGE SCALE GENOMIC DNA]</scope>
    <source>
        <strain evidence="3">GT-2023</strain>
        <tissue evidence="3">Liver</tissue>
    </source>
</reference>
<accession>A0ABR3NI34</accession>
<dbReference type="InterPro" id="IPR050951">
    <property type="entry name" value="Retrovirus_Pol_polyprotein"/>
</dbReference>
<dbReference type="Gene3D" id="3.10.100.10">
    <property type="entry name" value="Mannose-Binding Protein A, subunit A"/>
    <property type="match status" value="1"/>
</dbReference>
<name>A0ABR3NI34_9TELE</name>
<proteinExistence type="predicted"/>
<dbReference type="InterPro" id="IPR001304">
    <property type="entry name" value="C-type_lectin-like"/>
</dbReference>
<dbReference type="InterPro" id="IPR016186">
    <property type="entry name" value="C-type_lectin-like/link_sf"/>
</dbReference>
<organism evidence="3 4">
    <name type="scientific">Cirrhinus molitorella</name>
    <name type="common">mud carp</name>
    <dbReference type="NCBI Taxonomy" id="172907"/>
    <lineage>
        <taxon>Eukaryota</taxon>
        <taxon>Metazoa</taxon>
        <taxon>Chordata</taxon>
        <taxon>Craniata</taxon>
        <taxon>Vertebrata</taxon>
        <taxon>Euteleostomi</taxon>
        <taxon>Actinopterygii</taxon>
        <taxon>Neopterygii</taxon>
        <taxon>Teleostei</taxon>
        <taxon>Ostariophysi</taxon>
        <taxon>Cypriniformes</taxon>
        <taxon>Cyprinidae</taxon>
        <taxon>Labeoninae</taxon>
        <taxon>Labeonini</taxon>
        <taxon>Cirrhinus</taxon>
    </lineage>
</organism>
<dbReference type="PANTHER" id="PTHR37984">
    <property type="entry name" value="PROTEIN CBG26694"/>
    <property type="match status" value="1"/>
</dbReference>
<evidence type="ECO:0000256" key="1">
    <source>
        <dbReference type="ARBA" id="ARBA00039658"/>
    </source>
</evidence>
<protein>
    <recommendedName>
        <fullName evidence="1">Gypsy retrotransposon integrase-like protein 1</fullName>
    </recommendedName>
</protein>
<dbReference type="Gene3D" id="3.30.420.10">
    <property type="entry name" value="Ribonuclease H-like superfamily/Ribonuclease H"/>
    <property type="match status" value="1"/>
</dbReference>
<feature type="domain" description="C-type lectin" evidence="2">
    <location>
        <begin position="1"/>
        <end position="108"/>
    </location>
</feature>
<dbReference type="InterPro" id="IPR036397">
    <property type="entry name" value="RNaseH_sf"/>
</dbReference>
<dbReference type="EMBL" id="JAYMGO010000004">
    <property type="protein sequence ID" value="KAL1276641.1"/>
    <property type="molecule type" value="Genomic_DNA"/>
</dbReference>
<dbReference type="InterPro" id="IPR012337">
    <property type="entry name" value="RNaseH-like_sf"/>
</dbReference>
<dbReference type="Pfam" id="PF17921">
    <property type="entry name" value="Integrase_H2C2"/>
    <property type="match status" value="1"/>
</dbReference>
<gene>
    <name evidence="3" type="ORF">QQF64_036264</name>
</gene>
<dbReference type="SUPFAM" id="SSF56436">
    <property type="entry name" value="C-type lectin-like"/>
    <property type="match status" value="1"/>
</dbReference>
<dbReference type="PROSITE" id="PS50041">
    <property type="entry name" value="C_TYPE_LECTIN_2"/>
    <property type="match status" value="1"/>
</dbReference>
<dbReference type="InterPro" id="IPR016187">
    <property type="entry name" value="CTDL_fold"/>
</dbReference>
<dbReference type="InterPro" id="IPR041588">
    <property type="entry name" value="Integrase_H2C2"/>
</dbReference>
<keyword evidence="4" id="KW-1185">Reference proteome</keyword>
<dbReference type="SMART" id="SM00034">
    <property type="entry name" value="CLECT"/>
    <property type="match status" value="1"/>
</dbReference>
<evidence type="ECO:0000313" key="3">
    <source>
        <dbReference type="EMBL" id="KAL1276641.1"/>
    </source>
</evidence>
<dbReference type="SUPFAM" id="SSF53098">
    <property type="entry name" value="Ribonuclease H-like"/>
    <property type="match status" value="1"/>
</dbReference>
<evidence type="ECO:0000259" key="2">
    <source>
        <dbReference type="PROSITE" id="PS50041"/>
    </source>
</evidence>
<dbReference type="Pfam" id="PF00059">
    <property type="entry name" value="Lectin_C"/>
    <property type="match status" value="1"/>
</dbReference>
<comment type="caution">
    <text evidence="3">The sequence shown here is derived from an EMBL/GenBank/DDBJ whole genome shotgun (WGS) entry which is preliminary data.</text>
</comment>
<dbReference type="Proteomes" id="UP001558613">
    <property type="component" value="Unassembled WGS sequence"/>
</dbReference>
<dbReference type="PANTHER" id="PTHR37984:SF15">
    <property type="entry name" value="INTEGRASE CATALYTIC DOMAIN-CONTAINING PROTEIN"/>
    <property type="match status" value="1"/>
</dbReference>
<dbReference type="CDD" id="cd00037">
    <property type="entry name" value="CLECT"/>
    <property type="match status" value="1"/>
</dbReference>
<sequence length="476" mass="54666">MWSEALRYCRQNHVDLVSVHSEEIQRRVMNVVKGASTAVVWLGLHNYCIMNMWLWVSGEMVCYHNWAPGNGTTQENCKLENRKGAVQSGGDQTWISLPESHKLNFICSREYNTAPEDGLEEVEAVTEDTEFDGCVAICHAIRPGTFVEPDLAMLVGKVETRSLHAAIVDVNGESEPMLENTPTLPGYAKDELQQFQNVDPNIMALRNFWDQKRKPTKQERIGLSRPALLLLKQWDRIREKEGLLFRVINDVFHGECLQLLLPACLIEKVLSSVHDQMGHQGVERTVGLLKQRCYWVGMYDAVEKWVKTCQRCVLAKMPQPKIQASWTPFLASQPLEVVAMDFTTLEPALDGRENILGNPQCERFNRTLHDLLHSLPPDKKRRWPEYLRELVYAYNVIPHGTTGYSPYYMLFGRQPLLGQEPVSEREPTWLTVHREQLQDTQSRAREYAERKAADRVTRHEHAVYCPEVAVGQQVYL</sequence>
<dbReference type="Gene3D" id="1.10.340.70">
    <property type="match status" value="1"/>
</dbReference>
<evidence type="ECO:0000313" key="4">
    <source>
        <dbReference type="Proteomes" id="UP001558613"/>
    </source>
</evidence>